<accession>A0A4D6Y880</accession>
<dbReference type="InterPro" id="IPR005496">
    <property type="entry name" value="Integral_membrane_TerC"/>
</dbReference>
<sequence length="89" mass="10666">MFIEFSDILFSIDSIPAIFSITDDFFIILTSNVFTILVLRSMYFFSFYYCKKNVLIEYALSIILIFIGFKILFEKFFMISNFITFSLYY</sequence>
<proteinExistence type="inferred from homology"/>
<evidence type="ECO:0000256" key="5">
    <source>
        <dbReference type="ARBA" id="ARBA00023136"/>
    </source>
</evidence>
<dbReference type="PANTHER" id="PTHR30238">
    <property type="entry name" value="MEMBRANE BOUND PREDICTED REDOX MODULATOR"/>
    <property type="match status" value="1"/>
</dbReference>
<comment type="similarity">
    <text evidence="2">Belongs to the TerC family.</text>
</comment>
<reference evidence="7 8" key="1">
    <citation type="submission" date="2018-12" db="EMBL/GenBank/DDBJ databases">
        <authorList>
            <person name="Chong R.A."/>
        </authorList>
    </citation>
    <scope>NUCLEOTIDE SEQUENCE [LARGE SCALE GENOMIC DNA]</scope>
    <source>
        <strain evidence="7 8">Lps</strain>
    </source>
</reference>
<evidence type="ECO:0000313" key="7">
    <source>
        <dbReference type="EMBL" id="QCI22431.1"/>
    </source>
</evidence>
<evidence type="ECO:0000256" key="2">
    <source>
        <dbReference type="ARBA" id="ARBA00007511"/>
    </source>
</evidence>
<dbReference type="Proteomes" id="UP000298564">
    <property type="component" value="Chromosome"/>
</dbReference>
<evidence type="ECO:0000256" key="6">
    <source>
        <dbReference type="SAM" id="Phobius"/>
    </source>
</evidence>
<dbReference type="EMBL" id="CP034870">
    <property type="protein sequence ID" value="QCI22431.1"/>
    <property type="molecule type" value="Genomic_DNA"/>
</dbReference>
<feature type="transmembrane region" description="Helical" evidence="6">
    <location>
        <begin position="55"/>
        <end position="73"/>
    </location>
</feature>
<keyword evidence="3 6" id="KW-0812">Transmembrane</keyword>
<dbReference type="AlphaFoldDB" id="A0A4D6Y880"/>
<evidence type="ECO:0000256" key="3">
    <source>
        <dbReference type="ARBA" id="ARBA00022692"/>
    </source>
</evidence>
<dbReference type="Pfam" id="PF03741">
    <property type="entry name" value="TerC"/>
    <property type="match status" value="1"/>
</dbReference>
<reference evidence="7 8" key="2">
    <citation type="submission" date="2019-05" db="EMBL/GenBank/DDBJ databases">
        <title>Genome evolution of the obligate endosymbiont Buchnera aphidicola.</title>
        <authorList>
            <person name="Moran N.A."/>
        </authorList>
    </citation>
    <scope>NUCLEOTIDE SEQUENCE [LARGE SCALE GENOMIC DNA]</scope>
    <source>
        <strain evidence="7 8">Lps</strain>
    </source>
</reference>
<evidence type="ECO:0000256" key="4">
    <source>
        <dbReference type="ARBA" id="ARBA00022989"/>
    </source>
</evidence>
<protein>
    <submittedName>
        <fullName evidence="7">Uncharacterized protein</fullName>
    </submittedName>
</protein>
<keyword evidence="4 6" id="KW-1133">Transmembrane helix</keyword>
<dbReference type="OrthoDB" id="9783692at2"/>
<gene>
    <name evidence="7" type="ORF">D9V70_00845</name>
</gene>
<evidence type="ECO:0000313" key="8">
    <source>
        <dbReference type="Proteomes" id="UP000298564"/>
    </source>
</evidence>
<evidence type="ECO:0000256" key="1">
    <source>
        <dbReference type="ARBA" id="ARBA00004141"/>
    </source>
</evidence>
<feature type="transmembrane region" description="Helical" evidence="6">
    <location>
        <begin position="25"/>
        <end position="49"/>
    </location>
</feature>
<organism evidence="7 8">
    <name type="scientific">Buchnera aphidicola</name>
    <name type="common">Lipaphis pseudobrassicae</name>
    <dbReference type="NCBI Taxonomy" id="1258543"/>
    <lineage>
        <taxon>Bacteria</taxon>
        <taxon>Pseudomonadati</taxon>
        <taxon>Pseudomonadota</taxon>
        <taxon>Gammaproteobacteria</taxon>
        <taxon>Enterobacterales</taxon>
        <taxon>Erwiniaceae</taxon>
        <taxon>Buchnera</taxon>
    </lineage>
</organism>
<comment type="subcellular location">
    <subcellularLocation>
        <location evidence="1">Membrane</location>
        <topology evidence="1">Multi-pass membrane protein</topology>
    </subcellularLocation>
</comment>
<keyword evidence="5 6" id="KW-0472">Membrane</keyword>
<dbReference type="GO" id="GO:0016020">
    <property type="term" value="C:membrane"/>
    <property type="evidence" value="ECO:0007669"/>
    <property type="project" value="UniProtKB-SubCell"/>
</dbReference>
<name>A0A4D6Y880_9GAMM</name>
<dbReference type="PANTHER" id="PTHR30238:SF0">
    <property type="entry name" value="THYLAKOID MEMBRANE PROTEIN TERC, CHLOROPLASTIC"/>
    <property type="match status" value="1"/>
</dbReference>